<accession>A0A0N4VX13</accession>
<reference evidence="1" key="1">
    <citation type="submission" date="2017-02" db="UniProtKB">
        <authorList>
            <consortium name="WormBaseParasite"/>
        </authorList>
    </citation>
    <scope>IDENTIFICATION</scope>
</reference>
<dbReference type="WBParaSite" id="HPLM_0000183301-mRNA-1">
    <property type="protein sequence ID" value="HPLM_0000183301-mRNA-1"/>
    <property type="gene ID" value="HPLM_0000183301"/>
</dbReference>
<protein>
    <submittedName>
        <fullName evidence="1">Uncharacterized protein</fullName>
    </submittedName>
</protein>
<evidence type="ECO:0000313" key="1">
    <source>
        <dbReference type="WBParaSite" id="HPLM_0000183301-mRNA-1"/>
    </source>
</evidence>
<sequence length="100" mass="11100">MSYSLGLNSISATGNGLINRAQLQHTGLVRNALPRLHFVGRLAPKQARPESIGLFCTVLKRKACSSKHRSLDALRATLVEAMVDLYEDYFRAAVRETPIF</sequence>
<name>A0A0N4VX13_HAEPC</name>
<proteinExistence type="predicted"/>
<organism evidence="1">
    <name type="scientific">Haemonchus placei</name>
    <name type="common">Barber's pole worm</name>
    <dbReference type="NCBI Taxonomy" id="6290"/>
    <lineage>
        <taxon>Eukaryota</taxon>
        <taxon>Metazoa</taxon>
        <taxon>Ecdysozoa</taxon>
        <taxon>Nematoda</taxon>
        <taxon>Chromadorea</taxon>
        <taxon>Rhabditida</taxon>
        <taxon>Rhabditina</taxon>
        <taxon>Rhabditomorpha</taxon>
        <taxon>Strongyloidea</taxon>
        <taxon>Trichostrongylidae</taxon>
        <taxon>Haemonchus</taxon>
    </lineage>
</organism>
<dbReference type="AlphaFoldDB" id="A0A0N4VX13"/>